<dbReference type="InterPro" id="IPR036890">
    <property type="entry name" value="HATPase_C_sf"/>
</dbReference>
<dbReference type="SUPFAM" id="SSF55785">
    <property type="entry name" value="PYP-like sensor domain (PAS domain)"/>
    <property type="match status" value="1"/>
</dbReference>
<accession>A0A4Q7ZTA4</accession>
<dbReference type="Gene3D" id="3.30.450.40">
    <property type="match status" value="1"/>
</dbReference>
<feature type="transmembrane region" description="Helical" evidence="8">
    <location>
        <begin position="44"/>
        <end position="65"/>
    </location>
</feature>
<dbReference type="PROSITE" id="PS50112">
    <property type="entry name" value="PAS"/>
    <property type="match status" value="1"/>
</dbReference>
<dbReference type="GO" id="GO:0005886">
    <property type="term" value="C:plasma membrane"/>
    <property type="evidence" value="ECO:0007669"/>
    <property type="project" value="UniProtKB-SubCell"/>
</dbReference>
<protein>
    <recommendedName>
        <fullName evidence="3">histidine kinase</fullName>
        <ecNumber evidence="3">2.7.13.3</ecNumber>
    </recommendedName>
</protein>
<evidence type="ECO:0000256" key="8">
    <source>
        <dbReference type="SAM" id="Phobius"/>
    </source>
</evidence>
<dbReference type="PRINTS" id="PR00344">
    <property type="entry name" value="BCTRLSENSOR"/>
</dbReference>
<evidence type="ECO:0000259" key="10">
    <source>
        <dbReference type="PROSITE" id="PS50112"/>
    </source>
</evidence>
<organism evidence="11 12">
    <name type="scientific">Krasilnikovia cinnamomea</name>
    <dbReference type="NCBI Taxonomy" id="349313"/>
    <lineage>
        <taxon>Bacteria</taxon>
        <taxon>Bacillati</taxon>
        <taxon>Actinomycetota</taxon>
        <taxon>Actinomycetes</taxon>
        <taxon>Micromonosporales</taxon>
        <taxon>Micromonosporaceae</taxon>
        <taxon>Krasilnikovia</taxon>
    </lineage>
</organism>
<dbReference type="Gene3D" id="3.30.450.20">
    <property type="entry name" value="PAS domain"/>
    <property type="match status" value="1"/>
</dbReference>
<evidence type="ECO:0000256" key="7">
    <source>
        <dbReference type="ARBA" id="ARBA00023012"/>
    </source>
</evidence>
<evidence type="ECO:0000256" key="5">
    <source>
        <dbReference type="ARBA" id="ARBA00022679"/>
    </source>
</evidence>
<dbReference type="SUPFAM" id="SSF55781">
    <property type="entry name" value="GAF domain-like"/>
    <property type="match status" value="1"/>
</dbReference>
<gene>
    <name evidence="11" type="ORF">EV385_6073</name>
</gene>
<dbReference type="InterPro" id="IPR013767">
    <property type="entry name" value="PAS_fold"/>
</dbReference>
<dbReference type="SMART" id="SM00387">
    <property type="entry name" value="HATPase_c"/>
    <property type="match status" value="1"/>
</dbReference>
<dbReference type="GO" id="GO:0009927">
    <property type="term" value="F:histidine phosphotransfer kinase activity"/>
    <property type="evidence" value="ECO:0007669"/>
    <property type="project" value="TreeGrafter"/>
</dbReference>
<dbReference type="InterPro" id="IPR036097">
    <property type="entry name" value="HisK_dim/P_sf"/>
</dbReference>
<dbReference type="SMART" id="SM00388">
    <property type="entry name" value="HisKA"/>
    <property type="match status" value="1"/>
</dbReference>
<evidence type="ECO:0000256" key="2">
    <source>
        <dbReference type="ARBA" id="ARBA00004236"/>
    </source>
</evidence>
<dbReference type="InterPro" id="IPR004358">
    <property type="entry name" value="Sig_transdc_His_kin-like_C"/>
</dbReference>
<dbReference type="FunFam" id="1.10.287.130:FF:000001">
    <property type="entry name" value="Two-component sensor histidine kinase"/>
    <property type="match status" value="1"/>
</dbReference>
<dbReference type="CDD" id="cd00075">
    <property type="entry name" value="HATPase"/>
    <property type="match status" value="1"/>
</dbReference>
<comment type="caution">
    <text evidence="11">The sequence shown here is derived from an EMBL/GenBank/DDBJ whole genome shotgun (WGS) entry which is preliminary data.</text>
</comment>
<dbReference type="GO" id="GO:0006355">
    <property type="term" value="P:regulation of DNA-templated transcription"/>
    <property type="evidence" value="ECO:0007669"/>
    <property type="project" value="InterPro"/>
</dbReference>
<dbReference type="EMBL" id="SHKY01000001">
    <property type="protein sequence ID" value="RZU54134.1"/>
    <property type="molecule type" value="Genomic_DNA"/>
</dbReference>
<comment type="subcellular location">
    <subcellularLocation>
        <location evidence="2">Cell membrane</location>
    </subcellularLocation>
</comment>
<proteinExistence type="predicted"/>
<keyword evidence="12" id="KW-1185">Reference proteome</keyword>
<dbReference type="PANTHER" id="PTHR43047">
    <property type="entry name" value="TWO-COMPONENT HISTIDINE PROTEIN KINASE"/>
    <property type="match status" value="1"/>
</dbReference>
<evidence type="ECO:0000256" key="1">
    <source>
        <dbReference type="ARBA" id="ARBA00000085"/>
    </source>
</evidence>
<keyword evidence="4" id="KW-0597">Phosphoprotein</keyword>
<evidence type="ECO:0000313" key="11">
    <source>
        <dbReference type="EMBL" id="RZU54134.1"/>
    </source>
</evidence>
<dbReference type="GO" id="GO:0000155">
    <property type="term" value="F:phosphorelay sensor kinase activity"/>
    <property type="evidence" value="ECO:0007669"/>
    <property type="project" value="InterPro"/>
</dbReference>
<dbReference type="Proteomes" id="UP000292564">
    <property type="component" value="Unassembled WGS sequence"/>
</dbReference>
<feature type="transmembrane region" description="Helical" evidence="8">
    <location>
        <begin position="195"/>
        <end position="213"/>
    </location>
</feature>
<evidence type="ECO:0000259" key="9">
    <source>
        <dbReference type="PROSITE" id="PS50109"/>
    </source>
</evidence>
<feature type="transmembrane region" description="Helical" evidence="8">
    <location>
        <begin position="154"/>
        <end position="174"/>
    </location>
</feature>
<keyword evidence="6" id="KW-0418">Kinase</keyword>
<dbReference type="InterPro" id="IPR000014">
    <property type="entry name" value="PAS"/>
</dbReference>
<dbReference type="InterPro" id="IPR029016">
    <property type="entry name" value="GAF-like_dom_sf"/>
</dbReference>
<dbReference type="InterPro" id="IPR003594">
    <property type="entry name" value="HATPase_dom"/>
</dbReference>
<keyword evidence="5" id="KW-0808">Transferase</keyword>
<comment type="catalytic activity">
    <reaction evidence="1">
        <text>ATP + protein L-histidine = ADP + protein N-phospho-L-histidine.</text>
        <dbReference type="EC" id="2.7.13.3"/>
    </reaction>
</comment>
<feature type="transmembrane region" description="Helical" evidence="8">
    <location>
        <begin position="20"/>
        <end position="38"/>
    </location>
</feature>
<dbReference type="InterPro" id="IPR035965">
    <property type="entry name" value="PAS-like_dom_sf"/>
</dbReference>
<evidence type="ECO:0000256" key="4">
    <source>
        <dbReference type="ARBA" id="ARBA00022553"/>
    </source>
</evidence>
<dbReference type="AlphaFoldDB" id="A0A4Q7ZTA4"/>
<evidence type="ECO:0000256" key="3">
    <source>
        <dbReference type="ARBA" id="ARBA00012438"/>
    </source>
</evidence>
<dbReference type="EC" id="2.7.13.3" evidence="3"/>
<dbReference type="SUPFAM" id="SSF47384">
    <property type="entry name" value="Homodimeric domain of signal transducing histidine kinase"/>
    <property type="match status" value="1"/>
</dbReference>
<keyword evidence="7" id="KW-0902">Two-component regulatory system</keyword>
<name>A0A4Q7ZTA4_9ACTN</name>
<keyword evidence="8" id="KW-0812">Transmembrane</keyword>
<feature type="transmembrane region" description="Helical" evidence="8">
    <location>
        <begin position="122"/>
        <end position="142"/>
    </location>
</feature>
<feature type="domain" description="PAS" evidence="10">
    <location>
        <begin position="390"/>
        <end position="443"/>
    </location>
</feature>
<dbReference type="InterPro" id="IPR005467">
    <property type="entry name" value="His_kinase_dom"/>
</dbReference>
<dbReference type="SMART" id="SM00091">
    <property type="entry name" value="PAS"/>
    <property type="match status" value="1"/>
</dbReference>
<keyword evidence="8" id="KW-0472">Membrane</keyword>
<evidence type="ECO:0000313" key="12">
    <source>
        <dbReference type="Proteomes" id="UP000292564"/>
    </source>
</evidence>
<dbReference type="InterPro" id="IPR003661">
    <property type="entry name" value="HisK_dim/P_dom"/>
</dbReference>
<dbReference type="NCBIfam" id="TIGR00229">
    <property type="entry name" value="sensory_box"/>
    <property type="match status" value="1"/>
</dbReference>
<evidence type="ECO:0000256" key="6">
    <source>
        <dbReference type="ARBA" id="ARBA00022777"/>
    </source>
</evidence>
<dbReference type="Gene3D" id="1.10.287.130">
    <property type="match status" value="1"/>
</dbReference>
<dbReference type="PANTHER" id="PTHR43047:SF72">
    <property type="entry name" value="OSMOSENSING HISTIDINE PROTEIN KINASE SLN1"/>
    <property type="match status" value="1"/>
</dbReference>
<dbReference type="Pfam" id="PF00512">
    <property type="entry name" value="HisKA"/>
    <property type="match status" value="1"/>
</dbReference>
<feature type="domain" description="Histidine kinase" evidence="9">
    <location>
        <begin position="516"/>
        <end position="733"/>
    </location>
</feature>
<dbReference type="SUPFAM" id="SSF55874">
    <property type="entry name" value="ATPase domain of HSP90 chaperone/DNA topoisomerase II/histidine kinase"/>
    <property type="match status" value="1"/>
</dbReference>
<keyword evidence="8" id="KW-1133">Transmembrane helix</keyword>
<dbReference type="Pfam" id="PF00989">
    <property type="entry name" value="PAS"/>
    <property type="match status" value="1"/>
</dbReference>
<dbReference type="Pfam" id="PF02518">
    <property type="entry name" value="HATPase_c"/>
    <property type="match status" value="1"/>
</dbReference>
<sequence length="733" mass="77348">MSAPAATLRARVRDPILRRVAAVGLLGALLAALVVAVAGNREVLHGITVPMALLLPGLALLTCLAEVTVVRLRHGEAVEELSLYEAALVIDVLLLPPREALMAAAAGLVAASVVQRRPPVKAAFNLGTYTAAVSVLILIVHLAGGSPGTVTPRVLVAVVAGTFAFTAVNLCCLAQVLGLINGRSPWAVVRAEARLSAYMALGTVATGLTTTVVALHAPLLLPFMAMPALAVTYAYRAAAREADERARSACLLRLSHALAEREDVERRFLLLVREAFDAEVALILPAGQDQALSVTATESAVVRRGAAPSWLAAARDAEGPTQLSEHVAAGLRQVVVVPVAAGGRRFGTAAFAPRARSRMSTGDVTLLASLANALAVSLRGAQHLGRLVEETSKLQAVVEQSAEGIMVVDGDAVVQMWNPALEALTRVPAAEALGRPMARLFDVPAQEPGALLPVSPGAPRAAAELTIRRPDGEQRRIRMAHSATFAAQGLTRDVIVISDLTREYRTERLKSDFIAMVSHELRTPLTPIVGYVDLLRKRGDRMTPQKRSEALELIGDRAAHLSRLVEDLLLASRFGDGGDEIALDVSAASHDLRALVARVVQDLGSPRVVVSVPDTPVPAYCDGGRTVQVLANLIGNGLKYSAPDATVEVTVRSSAEGVYVDVRDHGRGIPADALELVFEKFYRVEDPMTMSTSGTGIGLFLARRLAQAMGGDVTVASTLDVGSVFTLALVHPY</sequence>
<dbReference type="Gene3D" id="3.30.565.10">
    <property type="entry name" value="Histidine kinase-like ATPase, C-terminal domain"/>
    <property type="match status" value="1"/>
</dbReference>
<dbReference type="CDD" id="cd00082">
    <property type="entry name" value="HisKA"/>
    <property type="match status" value="1"/>
</dbReference>
<reference evidence="11 12" key="1">
    <citation type="submission" date="2019-02" db="EMBL/GenBank/DDBJ databases">
        <title>Sequencing the genomes of 1000 actinobacteria strains.</title>
        <authorList>
            <person name="Klenk H.-P."/>
        </authorList>
    </citation>
    <scope>NUCLEOTIDE SEQUENCE [LARGE SCALE GENOMIC DNA]</scope>
    <source>
        <strain evidence="11 12">DSM 45162</strain>
    </source>
</reference>
<dbReference type="CDD" id="cd00130">
    <property type="entry name" value="PAS"/>
    <property type="match status" value="1"/>
</dbReference>
<dbReference type="PROSITE" id="PS50109">
    <property type="entry name" value="HIS_KIN"/>
    <property type="match status" value="1"/>
</dbReference>